<dbReference type="PANTHER" id="PTHR42855:SF1">
    <property type="entry name" value="ABC TRANSPORTER DOMAIN-CONTAINING PROTEIN"/>
    <property type="match status" value="1"/>
</dbReference>
<dbReference type="FunFam" id="3.40.50.300:FF:000309">
    <property type="entry name" value="ABC transporter ATP-binding protein"/>
    <property type="match status" value="1"/>
</dbReference>
<dbReference type="PANTHER" id="PTHR42855">
    <property type="entry name" value="ABC TRANSPORTER ATP-BINDING SUBUNIT"/>
    <property type="match status" value="1"/>
</dbReference>
<dbReference type="FunFam" id="3.40.50.300:FF:000011">
    <property type="entry name" value="Putative ABC transporter ATP-binding component"/>
    <property type="match status" value="1"/>
</dbReference>
<feature type="domain" description="ABC transporter" evidence="6">
    <location>
        <begin position="4"/>
        <end position="219"/>
    </location>
</feature>
<dbReference type="Pfam" id="PF12848">
    <property type="entry name" value="ABC_tran_Xtn"/>
    <property type="match status" value="1"/>
</dbReference>
<dbReference type="GO" id="GO:0003677">
    <property type="term" value="F:DNA binding"/>
    <property type="evidence" value="ECO:0007669"/>
    <property type="project" value="InterPro"/>
</dbReference>
<evidence type="ECO:0000313" key="7">
    <source>
        <dbReference type="EMBL" id="CUO36303.1"/>
    </source>
</evidence>
<evidence type="ECO:0000256" key="4">
    <source>
        <dbReference type="SAM" id="Coils"/>
    </source>
</evidence>
<name>A0A174EF18_9FIRM</name>
<feature type="region of interest" description="Disordered" evidence="5">
    <location>
        <begin position="509"/>
        <end position="531"/>
    </location>
</feature>
<gene>
    <name evidence="7" type="ORF">ERS852408_02012</name>
</gene>
<dbReference type="Proteomes" id="UP000095380">
    <property type="component" value="Unassembled WGS sequence"/>
</dbReference>
<dbReference type="Pfam" id="PF16326">
    <property type="entry name" value="ABC_tran_CTD"/>
    <property type="match status" value="1"/>
</dbReference>
<dbReference type="InterPro" id="IPR003439">
    <property type="entry name" value="ABC_transporter-like_ATP-bd"/>
</dbReference>
<keyword evidence="1" id="KW-0677">Repeat</keyword>
<dbReference type="Gene3D" id="3.40.50.300">
    <property type="entry name" value="P-loop containing nucleotide triphosphate hydrolases"/>
    <property type="match status" value="2"/>
</dbReference>
<dbReference type="EMBL" id="CYYM01000011">
    <property type="protein sequence ID" value="CUO36303.1"/>
    <property type="molecule type" value="Genomic_DNA"/>
</dbReference>
<dbReference type="GO" id="GO:0016887">
    <property type="term" value="F:ATP hydrolysis activity"/>
    <property type="evidence" value="ECO:0007669"/>
    <property type="project" value="InterPro"/>
</dbReference>
<dbReference type="InterPro" id="IPR032781">
    <property type="entry name" value="ABC_tran_Xtn"/>
</dbReference>
<dbReference type="InterPro" id="IPR027417">
    <property type="entry name" value="P-loop_NTPase"/>
</dbReference>
<protein>
    <submittedName>
        <fullName evidence="7">Uncharacterized ABC transporter ATP-binding protein HI_1252</fullName>
    </submittedName>
</protein>
<keyword evidence="4" id="KW-0175">Coiled coil</keyword>
<dbReference type="InterPro" id="IPR037118">
    <property type="entry name" value="Val-tRNA_synth_C_sf"/>
</dbReference>
<dbReference type="InterPro" id="IPR003593">
    <property type="entry name" value="AAA+_ATPase"/>
</dbReference>
<keyword evidence="3 7" id="KW-0067">ATP-binding</keyword>
<dbReference type="PROSITE" id="PS50893">
    <property type="entry name" value="ABC_TRANSPORTER_2"/>
    <property type="match status" value="2"/>
</dbReference>
<dbReference type="GO" id="GO:0005524">
    <property type="term" value="F:ATP binding"/>
    <property type="evidence" value="ECO:0007669"/>
    <property type="project" value="UniProtKB-KW"/>
</dbReference>
<accession>A0A174EF18</accession>
<dbReference type="SUPFAM" id="SSF52540">
    <property type="entry name" value="P-loop containing nucleoside triphosphate hydrolases"/>
    <property type="match status" value="2"/>
</dbReference>
<evidence type="ECO:0000256" key="1">
    <source>
        <dbReference type="ARBA" id="ARBA00022737"/>
    </source>
</evidence>
<dbReference type="InterPro" id="IPR032524">
    <property type="entry name" value="ABC_tran_C"/>
</dbReference>
<dbReference type="Pfam" id="PF00005">
    <property type="entry name" value="ABC_tran"/>
    <property type="match status" value="2"/>
</dbReference>
<evidence type="ECO:0000313" key="8">
    <source>
        <dbReference type="Proteomes" id="UP000095380"/>
    </source>
</evidence>
<evidence type="ECO:0000256" key="2">
    <source>
        <dbReference type="ARBA" id="ARBA00022741"/>
    </source>
</evidence>
<dbReference type="CDD" id="cd03221">
    <property type="entry name" value="ABCF_EF-3"/>
    <property type="match status" value="2"/>
</dbReference>
<organism evidence="7 8">
    <name type="scientific">Dorea longicatena</name>
    <dbReference type="NCBI Taxonomy" id="88431"/>
    <lineage>
        <taxon>Bacteria</taxon>
        <taxon>Bacillati</taxon>
        <taxon>Bacillota</taxon>
        <taxon>Clostridia</taxon>
        <taxon>Lachnospirales</taxon>
        <taxon>Lachnospiraceae</taxon>
        <taxon>Dorea</taxon>
    </lineage>
</organism>
<proteinExistence type="predicted"/>
<sequence>MNLLTMEHITKAYTDRVLLNDVAFSINENEKIGVIGINGMGKSTLLKVAAGIEPYDEGKISIGNQVKICYLPQTPEFEEGTTVLRAAIADNVNELNQWTIEADARSMLNKLGFYDYDEKVEHMSGGQKKRIALVNALLTPADILVLDEPTNHLDNAMSEWLEEYLIGFRGAILMVTHDRYFLDRVATRIVEVDQGKLYSYPGNYSEFVKLKAERQDMALATERKRKSLLRTELEWLGRGARARSTKQKAHIDRIKAMQEIKDIKDIQEEKKVVLDSVASRMGNKTIELQNISKSYGARKLIDDYSYIFLKNDRIGIIGPNGCGKTTLLKIINGIVKPDNGTIEIGQTIRIGYFSQENEYMDASMKVIDYVKEVGEYVTTSDGKITASQMLERFLFDGAMQWSKIEKLSGGEKRRLYLMRVLMSAPNVLILDEPTNDLDIQTLTILEDYLDHFDGIIITVSHDRYFLDRIVNRIFSFEGDGKVRQFEGGYSDYLIRKELEGLDTEMSLKGHAAGTEEQPKKAESSSKDTWKQREPKLKFTFKEQREFESIDDDIAKLEEKIETLDAQIAANATNSVKLRELMEKKEETENALDEKMDRWVYLNDLNEKIQDAKQQG</sequence>
<dbReference type="RefSeq" id="WP_055195078.1">
    <property type="nucleotide sequence ID" value="NZ_CYYM01000011.1"/>
</dbReference>
<dbReference type="Gene3D" id="1.10.287.380">
    <property type="entry name" value="Valyl-tRNA synthetase, C-terminal domain"/>
    <property type="match status" value="1"/>
</dbReference>
<dbReference type="AlphaFoldDB" id="A0A174EF18"/>
<dbReference type="SMART" id="SM00382">
    <property type="entry name" value="AAA"/>
    <property type="match status" value="2"/>
</dbReference>
<evidence type="ECO:0000259" key="6">
    <source>
        <dbReference type="PROSITE" id="PS50893"/>
    </source>
</evidence>
<feature type="compositionally biased region" description="Basic and acidic residues" evidence="5">
    <location>
        <begin position="516"/>
        <end position="531"/>
    </location>
</feature>
<dbReference type="PROSITE" id="PS00211">
    <property type="entry name" value="ABC_TRANSPORTER_1"/>
    <property type="match status" value="1"/>
</dbReference>
<evidence type="ECO:0000256" key="3">
    <source>
        <dbReference type="ARBA" id="ARBA00022840"/>
    </source>
</evidence>
<reference evidence="7 8" key="1">
    <citation type="submission" date="2015-09" db="EMBL/GenBank/DDBJ databases">
        <authorList>
            <consortium name="Pathogen Informatics"/>
        </authorList>
    </citation>
    <scope>NUCLEOTIDE SEQUENCE [LARGE SCALE GENOMIC DNA]</scope>
    <source>
        <strain evidence="7 8">2789STDY5608851</strain>
    </source>
</reference>
<keyword evidence="2" id="KW-0547">Nucleotide-binding</keyword>
<dbReference type="InterPro" id="IPR017871">
    <property type="entry name" value="ABC_transporter-like_CS"/>
</dbReference>
<evidence type="ECO:0000256" key="5">
    <source>
        <dbReference type="SAM" id="MobiDB-lite"/>
    </source>
</evidence>
<dbReference type="InterPro" id="IPR051309">
    <property type="entry name" value="ABCF_ATPase"/>
</dbReference>
<feature type="domain" description="ABC transporter" evidence="6">
    <location>
        <begin position="286"/>
        <end position="498"/>
    </location>
</feature>
<feature type="coiled-coil region" evidence="4">
    <location>
        <begin position="546"/>
        <end position="597"/>
    </location>
</feature>